<dbReference type="Proteomes" id="UP000550787">
    <property type="component" value="Unassembled WGS sequence"/>
</dbReference>
<reference evidence="3 4" key="1">
    <citation type="submission" date="2020-04" db="EMBL/GenBank/DDBJ databases">
        <title>Description of novel Gluconacetobacter.</title>
        <authorList>
            <person name="Sombolestani A."/>
        </authorList>
    </citation>
    <scope>NUCLEOTIDE SEQUENCE [LARGE SCALE GENOMIC DNA]</scope>
    <source>
        <strain evidence="3 4">LMG 7603</strain>
    </source>
</reference>
<comment type="caution">
    <text evidence="3">The sequence shown here is derived from an EMBL/GenBank/DDBJ whole genome shotgun (WGS) entry which is preliminary data.</text>
</comment>
<proteinExistence type="predicted"/>
<dbReference type="EMBL" id="JABEQG010000019">
    <property type="protein sequence ID" value="MBB2156874.1"/>
    <property type="molecule type" value="Genomic_DNA"/>
</dbReference>
<feature type="region of interest" description="Disordered" evidence="1">
    <location>
        <begin position="152"/>
        <end position="187"/>
    </location>
</feature>
<sequence>MTAGLTILNDLSCSERLAVWTLRRLAGPPHPAGGQRTGRAPAGLFMPCFRRDFDDVTAAFRTALNRLAVLKMQALDLGLPAAQTLSTTESRFLDAISAAQAGEDARVRGMLRRVIPHRHVLAPFAAAVTLLGACLAGAGHWLPRRTPADDISAEDLAENGPPALARQREGDPGERNRGGRIQDCGTDGRRTVDLIGPGCLTAMARWHDLDMGMTQIMWPRPEDMGAAR</sequence>
<name>A0A7W4I5Z0_GLUDI</name>
<evidence type="ECO:0000313" key="4">
    <source>
        <dbReference type="Proteomes" id="UP000550787"/>
    </source>
</evidence>
<feature type="compositionally biased region" description="Basic and acidic residues" evidence="1">
    <location>
        <begin position="166"/>
        <end position="177"/>
    </location>
</feature>
<accession>A0A7W4I5Z0</accession>
<organism evidence="3 4">
    <name type="scientific">Gluconacetobacter diazotrophicus</name>
    <name type="common">Acetobacter diazotrophicus</name>
    <dbReference type="NCBI Taxonomy" id="33996"/>
    <lineage>
        <taxon>Bacteria</taxon>
        <taxon>Pseudomonadati</taxon>
        <taxon>Pseudomonadota</taxon>
        <taxon>Alphaproteobacteria</taxon>
        <taxon>Acetobacterales</taxon>
        <taxon>Acetobacteraceae</taxon>
        <taxon>Gluconacetobacter</taxon>
    </lineage>
</organism>
<dbReference type="AlphaFoldDB" id="A0A7W4I5Z0"/>
<evidence type="ECO:0000313" key="3">
    <source>
        <dbReference type="EMBL" id="MBB2156874.1"/>
    </source>
</evidence>
<evidence type="ECO:0000256" key="1">
    <source>
        <dbReference type="SAM" id="MobiDB-lite"/>
    </source>
</evidence>
<dbReference type="RefSeq" id="WP_183115963.1">
    <property type="nucleotide sequence ID" value="NZ_JABEQG010000019.1"/>
</dbReference>
<keyword evidence="2" id="KW-0812">Transmembrane</keyword>
<evidence type="ECO:0000256" key="2">
    <source>
        <dbReference type="SAM" id="Phobius"/>
    </source>
</evidence>
<gene>
    <name evidence="3" type="ORF">HLH33_11225</name>
</gene>
<protein>
    <submittedName>
        <fullName evidence="3">Uncharacterized protein</fullName>
    </submittedName>
</protein>
<keyword evidence="2" id="KW-0472">Membrane</keyword>
<feature type="transmembrane region" description="Helical" evidence="2">
    <location>
        <begin position="120"/>
        <end position="142"/>
    </location>
</feature>
<keyword evidence="2" id="KW-1133">Transmembrane helix</keyword>